<reference evidence="1" key="1">
    <citation type="submission" date="2015-12" db="EMBL/GenBank/DDBJ databases">
        <title>Gene expression during late stages of embryo sac development: a critical building block for successful pollen-pistil interactions.</title>
        <authorList>
            <person name="Liu Y."/>
            <person name="Joly V."/>
            <person name="Sabar M."/>
            <person name="Matton D.P."/>
        </authorList>
    </citation>
    <scope>NUCLEOTIDE SEQUENCE</scope>
</reference>
<sequence length="61" mass="6969">MLNLLEELGCDFSYTCSQGAIFFFNGHAIPAGQWCNWWIMARLSTILHLNTRILSVYSSNL</sequence>
<proteinExistence type="predicted"/>
<dbReference type="AlphaFoldDB" id="A0A0V0HUG2"/>
<organism evidence="1">
    <name type="scientific">Solanum chacoense</name>
    <name type="common">Chaco potato</name>
    <dbReference type="NCBI Taxonomy" id="4108"/>
    <lineage>
        <taxon>Eukaryota</taxon>
        <taxon>Viridiplantae</taxon>
        <taxon>Streptophyta</taxon>
        <taxon>Embryophyta</taxon>
        <taxon>Tracheophyta</taxon>
        <taxon>Spermatophyta</taxon>
        <taxon>Magnoliopsida</taxon>
        <taxon>eudicotyledons</taxon>
        <taxon>Gunneridae</taxon>
        <taxon>Pentapetalae</taxon>
        <taxon>asterids</taxon>
        <taxon>lamiids</taxon>
        <taxon>Solanales</taxon>
        <taxon>Solanaceae</taxon>
        <taxon>Solanoideae</taxon>
        <taxon>Solaneae</taxon>
        <taxon>Solanum</taxon>
    </lineage>
</organism>
<protein>
    <submittedName>
        <fullName evidence="1">Putative ovule protein</fullName>
    </submittedName>
</protein>
<accession>A0A0V0HUG2</accession>
<evidence type="ECO:0000313" key="1">
    <source>
        <dbReference type="EMBL" id="JAP23933.1"/>
    </source>
</evidence>
<name>A0A0V0HUG2_SOLCH</name>
<dbReference type="EMBL" id="GEDG01014938">
    <property type="protein sequence ID" value="JAP23933.1"/>
    <property type="molecule type" value="Transcribed_RNA"/>
</dbReference>